<keyword evidence="2" id="KW-0238">DNA-binding</keyword>
<evidence type="ECO:0000256" key="3">
    <source>
        <dbReference type="ARBA" id="ARBA00023163"/>
    </source>
</evidence>
<evidence type="ECO:0000313" key="6">
    <source>
        <dbReference type="Proteomes" id="UP000565468"/>
    </source>
</evidence>
<dbReference type="PANTHER" id="PTHR30146:SF109">
    <property type="entry name" value="HTH-TYPE TRANSCRIPTIONAL REGULATOR GALS"/>
    <property type="match status" value="1"/>
</dbReference>
<reference evidence="5 6" key="1">
    <citation type="submission" date="2020-04" db="EMBL/GenBank/DDBJ databases">
        <title>Paenibacillus algicola sp. nov., a novel marine bacterium producing alginate lyase.</title>
        <authorList>
            <person name="Huang H."/>
        </authorList>
    </citation>
    <scope>NUCLEOTIDE SEQUENCE [LARGE SCALE GENOMIC DNA]</scope>
    <source>
        <strain evidence="5 6">L7-75</strain>
    </source>
</reference>
<evidence type="ECO:0000259" key="4">
    <source>
        <dbReference type="PROSITE" id="PS50932"/>
    </source>
</evidence>
<dbReference type="CDD" id="cd01392">
    <property type="entry name" value="HTH_LacI"/>
    <property type="match status" value="1"/>
</dbReference>
<dbReference type="SMART" id="SM00354">
    <property type="entry name" value="HTH_LACI"/>
    <property type="match status" value="1"/>
</dbReference>
<name>A0A848M5Q1_PAELE</name>
<dbReference type="InterPro" id="IPR010982">
    <property type="entry name" value="Lambda_DNA-bd_dom_sf"/>
</dbReference>
<dbReference type="EMBL" id="JABBPN010000004">
    <property type="protein sequence ID" value="NMO95432.1"/>
    <property type="molecule type" value="Genomic_DNA"/>
</dbReference>
<dbReference type="PRINTS" id="PR00036">
    <property type="entry name" value="HTHLACI"/>
</dbReference>
<dbReference type="PROSITE" id="PS00356">
    <property type="entry name" value="HTH_LACI_1"/>
    <property type="match status" value="1"/>
</dbReference>
<dbReference type="Pfam" id="PF00356">
    <property type="entry name" value="LacI"/>
    <property type="match status" value="1"/>
</dbReference>
<feature type="domain" description="HTH lacI-type" evidence="4">
    <location>
        <begin position="4"/>
        <end position="60"/>
    </location>
</feature>
<dbReference type="InterPro" id="IPR028082">
    <property type="entry name" value="Peripla_BP_I"/>
</dbReference>
<dbReference type="GO" id="GO:0003700">
    <property type="term" value="F:DNA-binding transcription factor activity"/>
    <property type="evidence" value="ECO:0007669"/>
    <property type="project" value="TreeGrafter"/>
</dbReference>
<dbReference type="Gene3D" id="3.40.50.2300">
    <property type="match status" value="1"/>
</dbReference>
<keyword evidence="1" id="KW-0805">Transcription regulation</keyword>
<dbReference type="Proteomes" id="UP000565468">
    <property type="component" value="Unassembled WGS sequence"/>
</dbReference>
<evidence type="ECO:0000256" key="1">
    <source>
        <dbReference type="ARBA" id="ARBA00023015"/>
    </source>
</evidence>
<gene>
    <name evidence="5" type="ORF">HII30_06485</name>
</gene>
<comment type="caution">
    <text evidence="5">The sequence shown here is derived from an EMBL/GenBank/DDBJ whole genome shotgun (WGS) entry which is preliminary data.</text>
</comment>
<dbReference type="PANTHER" id="PTHR30146">
    <property type="entry name" value="LACI-RELATED TRANSCRIPTIONAL REPRESSOR"/>
    <property type="match status" value="1"/>
</dbReference>
<dbReference type="SUPFAM" id="SSF47413">
    <property type="entry name" value="lambda repressor-like DNA-binding domains"/>
    <property type="match status" value="1"/>
</dbReference>
<dbReference type="SUPFAM" id="SSF53822">
    <property type="entry name" value="Periplasmic binding protein-like I"/>
    <property type="match status" value="1"/>
</dbReference>
<sequence>MRKATMKDIAREAGVSVATVSYILNKVNNQTITEETRRRVLDAAGKLNYVPSLTARSLVKGKSGMLGLLYNRSGKDGFWKQLYYGYLSERMEDLCKRKGYHLLVLGLDADQPNLDIVQQREIDGVLLVDVKKEVFLDISVHFDRGVPVVLMDSMIDDPLFHKIIFDFKTAFESWRNRNSQSGEKGFLVMSSYVNEGMAEEIRLAASMDPDKVFILDADNQKELNDFLQQNQGNPGVIINEFAALQVSRVSHHNSHDLTVFCTSGCPDVLPPGMKTLMMEHPQKHVESAFQIMEYYIKSRRKASDRLDDGGPFEQYVSISLG</sequence>
<keyword evidence="6" id="KW-1185">Reference proteome</keyword>
<protein>
    <submittedName>
        <fullName evidence="5">LacI family transcriptional regulator</fullName>
    </submittedName>
</protein>
<evidence type="ECO:0000313" key="5">
    <source>
        <dbReference type="EMBL" id="NMO95432.1"/>
    </source>
</evidence>
<evidence type="ECO:0000256" key="2">
    <source>
        <dbReference type="ARBA" id="ARBA00023125"/>
    </source>
</evidence>
<dbReference type="AlphaFoldDB" id="A0A848M5Q1"/>
<dbReference type="RefSeq" id="WP_169504215.1">
    <property type="nucleotide sequence ID" value="NZ_JABBPN010000004.1"/>
</dbReference>
<organism evidence="5 6">
    <name type="scientific">Paenibacillus lemnae</name>
    <dbReference type="NCBI Taxonomy" id="1330551"/>
    <lineage>
        <taxon>Bacteria</taxon>
        <taxon>Bacillati</taxon>
        <taxon>Bacillota</taxon>
        <taxon>Bacilli</taxon>
        <taxon>Bacillales</taxon>
        <taxon>Paenibacillaceae</taxon>
        <taxon>Paenibacillus</taxon>
    </lineage>
</organism>
<dbReference type="InterPro" id="IPR000843">
    <property type="entry name" value="HTH_LacI"/>
</dbReference>
<dbReference type="Gene3D" id="1.10.260.40">
    <property type="entry name" value="lambda repressor-like DNA-binding domains"/>
    <property type="match status" value="1"/>
</dbReference>
<dbReference type="PROSITE" id="PS50932">
    <property type="entry name" value="HTH_LACI_2"/>
    <property type="match status" value="1"/>
</dbReference>
<accession>A0A848M5Q1</accession>
<dbReference type="GO" id="GO:0000976">
    <property type="term" value="F:transcription cis-regulatory region binding"/>
    <property type="evidence" value="ECO:0007669"/>
    <property type="project" value="TreeGrafter"/>
</dbReference>
<proteinExistence type="predicted"/>
<keyword evidence="3" id="KW-0804">Transcription</keyword>